<dbReference type="InterPro" id="IPR001296">
    <property type="entry name" value="Glyco_trans_1"/>
</dbReference>
<protein>
    <recommendedName>
        <fullName evidence="1">Glycosyl transferase family 1 domain-containing protein</fullName>
    </recommendedName>
</protein>
<dbReference type="Proteomes" id="UP000635885">
    <property type="component" value="Unassembled WGS sequence"/>
</dbReference>
<name>A0ABQ1N4A1_9BACT</name>
<dbReference type="PANTHER" id="PTHR45947:SF3">
    <property type="entry name" value="SULFOQUINOVOSYL TRANSFERASE SQD2"/>
    <property type="match status" value="1"/>
</dbReference>
<feature type="domain" description="Glycosyl transferase family 1" evidence="1">
    <location>
        <begin position="189"/>
        <end position="345"/>
    </location>
</feature>
<dbReference type="Gene3D" id="3.40.50.2000">
    <property type="entry name" value="Glycogen Phosphorylase B"/>
    <property type="match status" value="2"/>
</dbReference>
<dbReference type="RefSeq" id="WP_188444414.1">
    <property type="nucleotide sequence ID" value="NZ_BMFD01000022.1"/>
</dbReference>
<dbReference type="CDD" id="cd03801">
    <property type="entry name" value="GT4_PimA-like"/>
    <property type="match status" value="1"/>
</dbReference>
<comment type="caution">
    <text evidence="2">The sequence shown here is derived from an EMBL/GenBank/DDBJ whole genome shotgun (WGS) entry which is preliminary data.</text>
</comment>
<accession>A0ABQ1N4A1</accession>
<sequence>MKKVTIIYRTIPQYRVEFYNQLRVFLLDHGIQLQLIYGNNGFSGRNDSVELDWAIFVKNRTFNLGSFVLIWQPCLNLIKDSDLVIVEQANMLLINYLLILRRKFFKKKFAFWGHGLNLQAPKDNLFNQFKMTYINQSSWWFPYTEGVKHFLIEKGVSSDKITVVQNAIDTKTLRTQYLSFSNEEIEQCKIELGIKADEKVLIYCGALSKEKNLTFLLESATRLKKLTCIGFKLIILGNGPERKAVENFAQNSNHIIYIGPKYGLEKAKYFRLADIFVLPGAMGLAVLDAFAYETPIVTIEYPFHGPEIEYVRNNENGIIAKNDMNDFNAKVIELMNDQILCDSFIALGLEDLKTLNTETMVSNFGNGIINCLEA</sequence>
<evidence type="ECO:0000259" key="1">
    <source>
        <dbReference type="Pfam" id="PF00534"/>
    </source>
</evidence>
<gene>
    <name evidence="2" type="ORF">GCM10010993_35090</name>
</gene>
<dbReference type="PANTHER" id="PTHR45947">
    <property type="entry name" value="SULFOQUINOVOSYL TRANSFERASE SQD2"/>
    <property type="match status" value="1"/>
</dbReference>
<reference evidence="3" key="1">
    <citation type="journal article" date="2019" name="Int. J. Syst. Evol. Microbiol.">
        <title>The Global Catalogue of Microorganisms (GCM) 10K type strain sequencing project: providing services to taxonomists for standard genome sequencing and annotation.</title>
        <authorList>
            <consortium name="The Broad Institute Genomics Platform"/>
            <consortium name="The Broad Institute Genome Sequencing Center for Infectious Disease"/>
            <person name="Wu L."/>
            <person name="Ma J."/>
        </authorList>
    </citation>
    <scope>NUCLEOTIDE SEQUENCE [LARGE SCALE GENOMIC DNA]</scope>
    <source>
        <strain evidence="3">CGMCC 1.12479</strain>
    </source>
</reference>
<keyword evidence="3" id="KW-1185">Reference proteome</keyword>
<proteinExistence type="predicted"/>
<dbReference type="InterPro" id="IPR050194">
    <property type="entry name" value="Glycosyltransferase_grp1"/>
</dbReference>
<evidence type="ECO:0000313" key="3">
    <source>
        <dbReference type="Proteomes" id="UP000635885"/>
    </source>
</evidence>
<dbReference type="EMBL" id="BMFD01000022">
    <property type="protein sequence ID" value="GGC53663.1"/>
    <property type="molecule type" value="Genomic_DNA"/>
</dbReference>
<dbReference type="SUPFAM" id="SSF53756">
    <property type="entry name" value="UDP-Glycosyltransferase/glycogen phosphorylase"/>
    <property type="match status" value="1"/>
</dbReference>
<organism evidence="2 3">
    <name type="scientific">Belliella aquatica</name>
    <dbReference type="NCBI Taxonomy" id="1323734"/>
    <lineage>
        <taxon>Bacteria</taxon>
        <taxon>Pseudomonadati</taxon>
        <taxon>Bacteroidota</taxon>
        <taxon>Cytophagia</taxon>
        <taxon>Cytophagales</taxon>
        <taxon>Cyclobacteriaceae</taxon>
        <taxon>Belliella</taxon>
    </lineage>
</organism>
<dbReference type="Pfam" id="PF00534">
    <property type="entry name" value="Glycos_transf_1"/>
    <property type="match status" value="1"/>
</dbReference>
<evidence type="ECO:0000313" key="2">
    <source>
        <dbReference type="EMBL" id="GGC53663.1"/>
    </source>
</evidence>